<proteinExistence type="predicted"/>
<sequence>MYRRFIILILILIPIVLLLIPIAVSELVDELEHLGRYAAATYERFEDWTDPNQCTVCQHPDIRATTLNTTWAGLLTRGFIGINQPNVIVAFRGTTHIMDVLTNSHAVQTRWPPSVNGSMVHEGFLAAYLDAHIMDHLSLIMADPQFRGYQVHFVGHSLGAAQATLAYAEWMLGGGDAVLTTFGSPRVGNLEFAQLVNTREFWRVVNRADIVPHLPMKLMAYVSAGREVWVGDDVVECESPGEECNEDPRCSASVSPFLWNLVDHMVYPGIRLGIPKYFEQ</sequence>
<name>A0A9W8G4X5_9FUNG</name>
<comment type="caution">
    <text evidence="3">The sequence shown here is derived from an EMBL/GenBank/DDBJ whole genome shotgun (WGS) entry which is preliminary data.</text>
</comment>
<dbReference type="Gene3D" id="3.40.50.1820">
    <property type="entry name" value="alpha/beta hydrolase"/>
    <property type="match status" value="1"/>
</dbReference>
<dbReference type="InterPro" id="IPR029058">
    <property type="entry name" value="AB_hydrolase_fold"/>
</dbReference>
<dbReference type="PANTHER" id="PTHR45856">
    <property type="entry name" value="ALPHA/BETA-HYDROLASES SUPERFAMILY PROTEIN"/>
    <property type="match status" value="1"/>
</dbReference>
<dbReference type="PANTHER" id="PTHR45856:SF25">
    <property type="entry name" value="FUNGAL LIPASE-LIKE DOMAIN-CONTAINING PROTEIN"/>
    <property type="match status" value="1"/>
</dbReference>
<evidence type="ECO:0000259" key="2">
    <source>
        <dbReference type="Pfam" id="PF01764"/>
    </source>
</evidence>
<evidence type="ECO:0000313" key="3">
    <source>
        <dbReference type="EMBL" id="KAJ2674806.1"/>
    </source>
</evidence>
<dbReference type="AlphaFoldDB" id="A0A9W8G4X5"/>
<dbReference type="Proteomes" id="UP001151518">
    <property type="component" value="Unassembled WGS sequence"/>
</dbReference>
<gene>
    <name evidence="3" type="ORF">GGI25_004193</name>
</gene>
<dbReference type="GO" id="GO:0006629">
    <property type="term" value="P:lipid metabolic process"/>
    <property type="evidence" value="ECO:0007669"/>
    <property type="project" value="InterPro"/>
</dbReference>
<reference evidence="3" key="1">
    <citation type="submission" date="2022-07" db="EMBL/GenBank/DDBJ databases">
        <title>Phylogenomic reconstructions and comparative analyses of Kickxellomycotina fungi.</title>
        <authorList>
            <person name="Reynolds N.K."/>
            <person name="Stajich J.E."/>
            <person name="Barry K."/>
            <person name="Grigoriev I.V."/>
            <person name="Crous P."/>
            <person name="Smith M.E."/>
        </authorList>
    </citation>
    <scope>NUCLEOTIDE SEQUENCE</scope>
    <source>
        <strain evidence="3">NRRL 3115</strain>
    </source>
</reference>
<feature type="domain" description="Fungal lipase-type" evidence="2">
    <location>
        <begin position="88"/>
        <end position="217"/>
    </location>
</feature>
<protein>
    <recommendedName>
        <fullName evidence="2">Fungal lipase-type domain-containing protein</fullName>
    </recommendedName>
</protein>
<dbReference type="OrthoDB" id="426718at2759"/>
<feature type="signal peptide" evidence="1">
    <location>
        <begin position="1"/>
        <end position="25"/>
    </location>
</feature>
<feature type="chain" id="PRO_5040823055" description="Fungal lipase-type domain-containing protein" evidence="1">
    <location>
        <begin position="26"/>
        <end position="280"/>
    </location>
</feature>
<organism evidence="3 4">
    <name type="scientific">Coemansia spiralis</name>
    <dbReference type="NCBI Taxonomy" id="417178"/>
    <lineage>
        <taxon>Eukaryota</taxon>
        <taxon>Fungi</taxon>
        <taxon>Fungi incertae sedis</taxon>
        <taxon>Zoopagomycota</taxon>
        <taxon>Kickxellomycotina</taxon>
        <taxon>Kickxellomycetes</taxon>
        <taxon>Kickxellales</taxon>
        <taxon>Kickxellaceae</taxon>
        <taxon>Coemansia</taxon>
    </lineage>
</organism>
<dbReference type="CDD" id="cd00519">
    <property type="entry name" value="Lipase_3"/>
    <property type="match status" value="1"/>
</dbReference>
<dbReference type="EMBL" id="JANBTW010000053">
    <property type="protein sequence ID" value="KAJ2674806.1"/>
    <property type="molecule type" value="Genomic_DNA"/>
</dbReference>
<evidence type="ECO:0000313" key="4">
    <source>
        <dbReference type="Proteomes" id="UP001151518"/>
    </source>
</evidence>
<keyword evidence="1" id="KW-0732">Signal</keyword>
<evidence type="ECO:0000256" key="1">
    <source>
        <dbReference type="SAM" id="SignalP"/>
    </source>
</evidence>
<dbReference type="SUPFAM" id="SSF53474">
    <property type="entry name" value="alpha/beta-Hydrolases"/>
    <property type="match status" value="1"/>
</dbReference>
<dbReference type="Pfam" id="PF01764">
    <property type="entry name" value="Lipase_3"/>
    <property type="match status" value="1"/>
</dbReference>
<accession>A0A9W8G4X5</accession>
<dbReference type="InterPro" id="IPR002921">
    <property type="entry name" value="Fungal_lipase-type"/>
</dbReference>
<dbReference type="InterPro" id="IPR051218">
    <property type="entry name" value="Sec_MonoDiacylglyc_Lipase"/>
</dbReference>